<keyword evidence="3" id="KW-1185">Reference proteome</keyword>
<dbReference type="InterPro" id="IPR008972">
    <property type="entry name" value="Cupredoxin"/>
</dbReference>
<dbReference type="PANTHER" id="PTHR47197">
    <property type="entry name" value="PROTEIN NIRF"/>
    <property type="match status" value="1"/>
</dbReference>
<dbReference type="Gene3D" id="2.60.40.420">
    <property type="entry name" value="Cupredoxins - blue copper proteins"/>
    <property type="match status" value="1"/>
</dbReference>
<dbReference type="EMBL" id="BJFL01000035">
    <property type="protein sequence ID" value="GDY33170.1"/>
    <property type="molecule type" value="Genomic_DNA"/>
</dbReference>
<accession>A0A4D4JDS2</accession>
<feature type="compositionally biased region" description="Gly residues" evidence="1">
    <location>
        <begin position="74"/>
        <end position="93"/>
    </location>
</feature>
<dbReference type="InterPro" id="IPR051200">
    <property type="entry name" value="Host-pathogen_enzymatic-act"/>
</dbReference>
<feature type="region of interest" description="Disordered" evidence="1">
    <location>
        <begin position="47"/>
        <end position="110"/>
    </location>
</feature>
<dbReference type="PANTHER" id="PTHR47197:SF3">
    <property type="entry name" value="DIHYDRO-HEME D1 DEHYDROGENASE"/>
    <property type="match status" value="1"/>
</dbReference>
<dbReference type="Proteomes" id="UP000298860">
    <property type="component" value="Unassembled WGS sequence"/>
</dbReference>
<name>A0A4D4JDS2_9PSEU</name>
<evidence type="ECO:0008006" key="4">
    <source>
        <dbReference type="Google" id="ProtNLM"/>
    </source>
</evidence>
<protein>
    <recommendedName>
        <fullName evidence="4">Copper oxidase</fullName>
    </recommendedName>
</protein>
<feature type="compositionally biased region" description="Low complexity" evidence="1">
    <location>
        <begin position="61"/>
        <end position="73"/>
    </location>
</feature>
<proteinExistence type="predicted"/>
<dbReference type="AlphaFoldDB" id="A0A4D4JDS2"/>
<dbReference type="Gene3D" id="2.130.10.10">
    <property type="entry name" value="YVTN repeat-like/Quinoprotein amine dehydrogenase"/>
    <property type="match status" value="2"/>
</dbReference>
<feature type="compositionally biased region" description="Low complexity" evidence="1">
    <location>
        <begin position="94"/>
        <end position="110"/>
    </location>
</feature>
<comment type="caution">
    <text evidence="2">The sequence shown here is derived from an EMBL/GenBank/DDBJ whole genome shotgun (WGS) entry which is preliminary data.</text>
</comment>
<reference evidence="3" key="1">
    <citation type="submission" date="2019-04" db="EMBL/GenBank/DDBJ databases">
        <title>Draft genome sequence of Pseudonocardiaceae bacterium SL3-2-4.</title>
        <authorList>
            <person name="Ningsih F."/>
            <person name="Yokota A."/>
            <person name="Sakai Y."/>
            <person name="Nanatani K."/>
            <person name="Yabe S."/>
            <person name="Oetari A."/>
            <person name="Sjamsuridzal W."/>
        </authorList>
    </citation>
    <scope>NUCLEOTIDE SEQUENCE [LARGE SCALE GENOMIC DNA]</scope>
    <source>
        <strain evidence="3">SL3-2-4</strain>
    </source>
</reference>
<evidence type="ECO:0000256" key="1">
    <source>
        <dbReference type="SAM" id="MobiDB-lite"/>
    </source>
</evidence>
<sequence>MGAGPAPVSFQLTDNNGSWYDTHLNLGPLGGQSLAVAELPRVNLNQTTGGVGGINPTGIVPSSSTPPTSSSSTGSGGLPGLPGAGSGSGGGLSLGAASGGTASSGSAPAAPGSTGSLIGSVLGGGSLPLLGGGSVPVLGSGLLGGDATKGLLGIGSSSPASALGLNVAAMRTAISQLLPAGDPNIARSNAILTEFSKEVAAQPAGVPLNIGSLPIGPDLQGLLADAQKWATNTVSLPVTANFEIKAPQAASAHTITSLIWPEGAKGFPFDEPGAFVGQTSVQLTEPGLYAFACKIHPYMLGAIVVDDPLTPGLDFGKKLRVNSRALDVPSNADVIMQLVDKFFTITVPSNWQHFSDTQDTTWDPSFPPAPILTYNSDGNPELIPSLDQFFKGKFQTPKTLPATKTRPATPGVGEVWIDTEMEEYAHKTKVGAVTKINTQNWDVERKVALPQVNMNNPHNNWTDKNEKYIYVNEWFNNKTDVFDRATGAFVRQIEVGPDPSHVMTRTDTDQLHVAINGGSAVMELAPGATKIDRRIPVQGPGEKIAHPHAHWMTGDGKTMITPNVNTYDATVVDIPSGNIRKEQTSELPIASGMTPDGSKAYEADFLGMSVSCISLQANACVDGSSKVHHKEIDLWKNYDPVKGANGPFGGLDIQIPVAPDNSAVLVANTLTGNITVIDPKTDEIVKWLPCDAGCHGINFGAKKGGGYYAYVTSKFSNAMEIIDTDPNGDGDPSDATVVGKMTVSGGPNTQTDDQISNYAGYGGMGVLPIPLAYEGWVEKAPSNPINDQLTCRQRNPVKYQQVCQ</sequence>
<evidence type="ECO:0000313" key="3">
    <source>
        <dbReference type="Proteomes" id="UP000298860"/>
    </source>
</evidence>
<dbReference type="InterPro" id="IPR011045">
    <property type="entry name" value="N2O_reductase_N"/>
</dbReference>
<organism evidence="2 3">
    <name type="scientific">Gandjariella thermophila</name>
    <dbReference type="NCBI Taxonomy" id="1931992"/>
    <lineage>
        <taxon>Bacteria</taxon>
        <taxon>Bacillati</taxon>
        <taxon>Actinomycetota</taxon>
        <taxon>Actinomycetes</taxon>
        <taxon>Pseudonocardiales</taxon>
        <taxon>Pseudonocardiaceae</taxon>
        <taxon>Gandjariella</taxon>
    </lineage>
</organism>
<evidence type="ECO:0000313" key="2">
    <source>
        <dbReference type="EMBL" id="GDY33170.1"/>
    </source>
</evidence>
<dbReference type="SUPFAM" id="SSF50974">
    <property type="entry name" value="Nitrous oxide reductase, N-terminal domain"/>
    <property type="match status" value="1"/>
</dbReference>
<gene>
    <name evidence="2" type="ORF">GTS_48030</name>
</gene>
<dbReference type="InterPro" id="IPR015943">
    <property type="entry name" value="WD40/YVTN_repeat-like_dom_sf"/>
</dbReference>
<dbReference type="SUPFAM" id="SSF49503">
    <property type="entry name" value="Cupredoxins"/>
    <property type="match status" value="1"/>
</dbReference>